<comment type="subcellular location">
    <subcellularLocation>
        <location evidence="1">Nucleus</location>
    </subcellularLocation>
</comment>
<organism evidence="4 5">
    <name type="scientific">Popillia japonica</name>
    <name type="common">Japanese beetle</name>
    <dbReference type="NCBI Taxonomy" id="7064"/>
    <lineage>
        <taxon>Eukaryota</taxon>
        <taxon>Metazoa</taxon>
        <taxon>Ecdysozoa</taxon>
        <taxon>Arthropoda</taxon>
        <taxon>Hexapoda</taxon>
        <taxon>Insecta</taxon>
        <taxon>Pterygota</taxon>
        <taxon>Neoptera</taxon>
        <taxon>Endopterygota</taxon>
        <taxon>Coleoptera</taxon>
        <taxon>Polyphaga</taxon>
        <taxon>Scarabaeiformia</taxon>
        <taxon>Scarabaeidae</taxon>
        <taxon>Rutelinae</taxon>
        <taxon>Popillia</taxon>
    </lineage>
</organism>
<evidence type="ECO:0000256" key="2">
    <source>
        <dbReference type="ARBA" id="ARBA00023125"/>
    </source>
</evidence>
<accession>A0AAW1L4S2</accession>
<dbReference type="SUPFAM" id="SSF46689">
    <property type="entry name" value="Homeodomain-like"/>
    <property type="match status" value="1"/>
</dbReference>
<dbReference type="Pfam" id="PF03221">
    <property type="entry name" value="HTH_Tnp_Tc5"/>
    <property type="match status" value="1"/>
</dbReference>
<dbReference type="SMART" id="SM00674">
    <property type="entry name" value="CENPB"/>
    <property type="match status" value="1"/>
</dbReference>
<gene>
    <name evidence="4" type="ORF">QE152_g15749</name>
</gene>
<sequence length="342" mass="38626">MNRSTIATILKEKQKISNYVENAGSVKSVIISKKRHVALEKMEQCLITWIQDLNRKNQRLSTPMIKQKAISLYEHITKDLRQAPEDIYDFKASAGWFANFKQRINMKNIKACGESADADHDAAADYPGIKACGESADADHDAAADYPGTLAALIEEEVGSALAAINANEILTLEEYWKTFTIFNAVQNIGFCWDEIKNTTMRRCWKKLCPQFFTDVEANAINDGNINQEIIELAHKMNIKMEADKIEELIESHDSELSNQELIEELIESHDSELSNQELLQIHDEVGKEADEIQKTESDSNAPTKDLTLQMIGNCLNQIENALEALQENDPTPNDWELLKPN</sequence>
<evidence type="ECO:0000313" key="4">
    <source>
        <dbReference type="EMBL" id="KAK9729852.1"/>
    </source>
</evidence>
<comment type="caution">
    <text evidence="4">The sequence shown here is derived from an EMBL/GenBank/DDBJ whole genome shotgun (WGS) entry which is preliminary data.</text>
</comment>
<dbReference type="PANTHER" id="PTHR19303:SF26">
    <property type="entry name" value="TIGGER TRANSPOSABLE ELEMENT-DERIVED PROTEIN 1"/>
    <property type="match status" value="1"/>
</dbReference>
<dbReference type="InterPro" id="IPR050863">
    <property type="entry name" value="CenT-Element_Derived"/>
</dbReference>
<proteinExistence type="predicted"/>
<dbReference type="GO" id="GO:0005634">
    <property type="term" value="C:nucleus"/>
    <property type="evidence" value="ECO:0007669"/>
    <property type="project" value="UniProtKB-SubCell"/>
</dbReference>
<dbReference type="Proteomes" id="UP001458880">
    <property type="component" value="Unassembled WGS sequence"/>
</dbReference>
<dbReference type="EMBL" id="JASPKY010000157">
    <property type="protein sequence ID" value="KAK9729852.1"/>
    <property type="molecule type" value="Genomic_DNA"/>
</dbReference>
<dbReference type="AlphaFoldDB" id="A0AAW1L4S2"/>
<feature type="domain" description="HTH CENPB-type" evidence="3">
    <location>
        <begin position="30"/>
        <end position="110"/>
    </location>
</feature>
<dbReference type="InterPro" id="IPR009057">
    <property type="entry name" value="Homeodomain-like_sf"/>
</dbReference>
<dbReference type="GO" id="GO:0003677">
    <property type="term" value="F:DNA binding"/>
    <property type="evidence" value="ECO:0007669"/>
    <property type="project" value="UniProtKB-KW"/>
</dbReference>
<dbReference type="InterPro" id="IPR006600">
    <property type="entry name" value="HTH_CenpB_DNA-bd_dom"/>
</dbReference>
<dbReference type="PROSITE" id="PS51253">
    <property type="entry name" value="HTH_CENPB"/>
    <property type="match status" value="1"/>
</dbReference>
<dbReference type="Gene3D" id="1.10.10.60">
    <property type="entry name" value="Homeodomain-like"/>
    <property type="match status" value="1"/>
</dbReference>
<dbReference type="PANTHER" id="PTHR19303">
    <property type="entry name" value="TRANSPOSON"/>
    <property type="match status" value="1"/>
</dbReference>
<reference evidence="4 5" key="1">
    <citation type="journal article" date="2024" name="BMC Genomics">
        <title>De novo assembly and annotation of Popillia japonica's genome with initial clues to its potential as an invasive pest.</title>
        <authorList>
            <person name="Cucini C."/>
            <person name="Boschi S."/>
            <person name="Funari R."/>
            <person name="Cardaioli E."/>
            <person name="Iannotti N."/>
            <person name="Marturano G."/>
            <person name="Paoli F."/>
            <person name="Bruttini M."/>
            <person name="Carapelli A."/>
            <person name="Frati F."/>
            <person name="Nardi F."/>
        </authorList>
    </citation>
    <scope>NUCLEOTIDE SEQUENCE [LARGE SCALE GENOMIC DNA]</scope>
    <source>
        <strain evidence="4">DMR45628</strain>
    </source>
</reference>
<evidence type="ECO:0000259" key="3">
    <source>
        <dbReference type="PROSITE" id="PS51253"/>
    </source>
</evidence>
<protein>
    <submittedName>
        <fullName evidence="4">Tc5 transposase DNA-binding domain</fullName>
    </submittedName>
</protein>
<keyword evidence="2 4" id="KW-0238">DNA-binding</keyword>
<keyword evidence="5" id="KW-1185">Reference proteome</keyword>
<name>A0AAW1L4S2_POPJA</name>
<evidence type="ECO:0000256" key="1">
    <source>
        <dbReference type="ARBA" id="ARBA00004123"/>
    </source>
</evidence>
<evidence type="ECO:0000313" key="5">
    <source>
        <dbReference type="Proteomes" id="UP001458880"/>
    </source>
</evidence>